<protein>
    <submittedName>
        <fullName evidence="1">Uncharacterized protein</fullName>
    </submittedName>
</protein>
<dbReference type="RefSeq" id="WP_137062286.1">
    <property type="nucleotide sequence ID" value="NZ_PNXQ01000013.1"/>
</dbReference>
<evidence type="ECO:0000313" key="2">
    <source>
        <dbReference type="Proteomes" id="UP000308114"/>
    </source>
</evidence>
<dbReference type="Proteomes" id="UP000308114">
    <property type="component" value="Unassembled WGS sequence"/>
</dbReference>
<dbReference type="EMBL" id="PNXQ01000013">
    <property type="protein sequence ID" value="TKH43406.1"/>
    <property type="molecule type" value="Genomic_DNA"/>
</dbReference>
<proteinExistence type="predicted"/>
<organism evidence="1 2">
    <name type="scientific">Paenibacillus terrae</name>
    <dbReference type="NCBI Taxonomy" id="159743"/>
    <lineage>
        <taxon>Bacteria</taxon>
        <taxon>Bacillati</taxon>
        <taxon>Bacillota</taxon>
        <taxon>Bacilli</taxon>
        <taxon>Bacillales</taxon>
        <taxon>Paenibacillaceae</taxon>
        <taxon>Paenibacillus</taxon>
    </lineage>
</organism>
<reference evidence="1 2" key="1">
    <citation type="submission" date="2018-01" db="EMBL/GenBank/DDBJ databases">
        <title>Bacillales members from the olive rhizosphere are effective biological control agents against Verticillium dahliae.</title>
        <authorList>
            <person name="Gomez-Lama C."/>
            <person name="Legarda G."/>
            <person name="Ruano-Rosa D."/>
            <person name="Pizarro-Tobias P."/>
            <person name="Valverde-Corredor A."/>
            <person name="Niqui J.L."/>
            <person name="Trivino J.C."/>
            <person name="Roca A."/>
            <person name="Mercado-Blanco J."/>
        </authorList>
    </citation>
    <scope>NUCLEOTIDE SEQUENCE [LARGE SCALE GENOMIC DNA]</scope>
    <source>
        <strain evidence="1 2">PIC167</strain>
    </source>
</reference>
<evidence type="ECO:0000313" key="1">
    <source>
        <dbReference type="EMBL" id="TKH43406.1"/>
    </source>
</evidence>
<name>A0A4U2PYL9_9BACL</name>
<accession>A0A4U2PYL9</accession>
<sequence length="127" mass="14449">MKIGPKVYYRKTTGEVIYITSQVESPWAVETTKEEDMNFYPQLKGYDPAQVDVLKLGFDQYTEDFKRAKSYWVNPNTGKLEFVYIDGGSEADPVYQAPLTEQVSDLKKRQDSTEAALLALMDTTTTT</sequence>
<dbReference type="AlphaFoldDB" id="A0A4U2PYL9"/>
<gene>
    <name evidence="1" type="ORF">C1I60_14000</name>
</gene>
<comment type="caution">
    <text evidence="1">The sequence shown here is derived from an EMBL/GenBank/DDBJ whole genome shotgun (WGS) entry which is preliminary data.</text>
</comment>